<feature type="transmembrane region" description="Helical" evidence="7">
    <location>
        <begin position="316"/>
        <end position="335"/>
    </location>
</feature>
<dbReference type="InterPro" id="IPR036259">
    <property type="entry name" value="MFS_trans_sf"/>
</dbReference>
<evidence type="ECO:0000256" key="7">
    <source>
        <dbReference type="SAM" id="Phobius"/>
    </source>
</evidence>
<proteinExistence type="predicted"/>
<evidence type="ECO:0000256" key="4">
    <source>
        <dbReference type="ARBA" id="ARBA00022989"/>
    </source>
</evidence>
<dbReference type="SUPFAM" id="SSF103473">
    <property type="entry name" value="MFS general substrate transporter"/>
    <property type="match status" value="1"/>
</dbReference>
<comment type="caution">
    <text evidence="8">The sequence shown here is derived from an EMBL/GenBank/DDBJ whole genome shotgun (WGS) entry which is preliminary data.</text>
</comment>
<gene>
    <name evidence="8" type="ORF">NLI96_g3470</name>
</gene>
<keyword evidence="2" id="KW-0813">Transport</keyword>
<feature type="transmembrane region" description="Helical" evidence="7">
    <location>
        <begin position="150"/>
        <end position="170"/>
    </location>
</feature>
<feature type="transmembrane region" description="Helical" evidence="7">
    <location>
        <begin position="87"/>
        <end position="107"/>
    </location>
</feature>
<evidence type="ECO:0000256" key="1">
    <source>
        <dbReference type="ARBA" id="ARBA00004141"/>
    </source>
</evidence>
<evidence type="ECO:0000313" key="9">
    <source>
        <dbReference type="Proteomes" id="UP001212997"/>
    </source>
</evidence>
<dbReference type="Gene3D" id="1.20.1250.20">
    <property type="entry name" value="MFS general substrate transporter like domains"/>
    <property type="match status" value="1"/>
</dbReference>
<feature type="region of interest" description="Disordered" evidence="6">
    <location>
        <begin position="224"/>
        <end position="256"/>
    </location>
</feature>
<dbReference type="GO" id="GO:0022857">
    <property type="term" value="F:transmembrane transporter activity"/>
    <property type="evidence" value="ECO:0007669"/>
    <property type="project" value="InterPro"/>
</dbReference>
<organism evidence="8 9">
    <name type="scientific">Meripilus lineatus</name>
    <dbReference type="NCBI Taxonomy" id="2056292"/>
    <lineage>
        <taxon>Eukaryota</taxon>
        <taxon>Fungi</taxon>
        <taxon>Dikarya</taxon>
        <taxon>Basidiomycota</taxon>
        <taxon>Agaricomycotina</taxon>
        <taxon>Agaricomycetes</taxon>
        <taxon>Polyporales</taxon>
        <taxon>Meripilaceae</taxon>
        <taxon>Meripilus</taxon>
    </lineage>
</organism>
<protein>
    <recommendedName>
        <fullName evidence="10">Major facilitator superfamily (MFS) profile domain-containing protein</fullName>
    </recommendedName>
</protein>
<feature type="transmembrane region" description="Helical" evidence="7">
    <location>
        <begin position="437"/>
        <end position="459"/>
    </location>
</feature>
<feature type="transmembrane region" description="Helical" evidence="7">
    <location>
        <begin position="347"/>
        <end position="369"/>
    </location>
</feature>
<sequence>MTGTQDADEQSPLLGQPPRAKQTPLPKLQLAAIYAIKLLVPIAGTQILPYLNLMIQELLEKSGTESNKDRVGYYSGLVSTATHVSQLLPVILLGTIGIAVSTTLFGLSQSFTAVLLTRFLAGLFGGMIGAIHSVVGELSDSTNQSTAFPLYDIVSALGFVIGPLIGGTFANPLSQHPSWPWKYLPNHQLFVAYPYLLPCLVTSFFALIAATLVLYVLEETLPSRRKPSDKSSSEPRVPTPSSSSSSSDIESPNTTNPLQPLPLRALLTIPAIRAVSLSSFALGFIAAAFNVVFVLVAYTDTKSGGLGFDPAQIGQALSIMGFISIFLKLSMTVILRPDRPHALTWLFNLTMSSWVLTFLAFPFLSWVVALSENSSQGLLDEDTTLTIMGRKAVWFAASFVLLLSRIGCMAFTLVLILSREVSPNVASLGTTNGFTEFAQVLGIMGSPVIVSSLFAYSITHHALGGYLWVLVFSVAAAGCAFIASQVGKYRSSGFSHSQTT</sequence>
<feature type="compositionally biased region" description="Low complexity" evidence="6">
    <location>
        <begin position="234"/>
        <end position="256"/>
    </location>
</feature>
<dbReference type="Proteomes" id="UP001212997">
    <property type="component" value="Unassembled WGS sequence"/>
</dbReference>
<dbReference type="InterPro" id="IPR011701">
    <property type="entry name" value="MFS"/>
</dbReference>
<evidence type="ECO:0000256" key="2">
    <source>
        <dbReference type="ARBA" id="ARBA00022448"/>
    </source>
</evidence>
<dbReference type="EMBL" id="JANAWD010000089">
    <property type="protein sequence ID" value="KAJ3487521.1"/>
    <property type="molecule type" value="Genomic_DNA"/>
</dbReference>
<feature type="transmembrane region" description="Helical" evidence="7">
    <location>
        <begin position="274"/>
        <end position="296"/>
    </location>
</feature>
<feature type="transmembrane region" description="Helical" evidence="7">
    <location>
        <begin position="392"/>
        <end position="417"/>
    </location>
</feature>
<dbReference type="GO" id="GO:0016020">
    <property type="term" value="C:membrane"/>
    <property type="evidence" value="ECO:0007669"/>
    <property type="project" value="UniProtKB-SubCell"/>
</dbReference>
<dbReference type="PANTHER" id="PTHR23504:SF15">
    <property type="entry name" value="MAJOR FACILITATOR SUPERFAMILY (MFS) PROFILE DOMAIN-CONTAINING PROTEIN"/>
    <property type="match status" value="1"/>
</dbReference>
<keyword evidence="5 7" id="KW-0472">Membrane</keyword>
<accession>A0AAD5V6C6</accession>
<name>A0AAD5V6C6_9APHY</name>
<evidence type="ECO:0000313" key="8">
    <source>
        <dbReference type="EMBL" id="KAJ3487521.1"/>
    </source>
</evidence>
<evidence type="ECO:0008006" key="10">
    <source>
        <dbReference type="Google" id="ProtNLM"/>
    </source>
</evidence>
<reference evidence="8" key="1">
    <citation type="submission" date="2022-07" db="EMBL/GenBank/DDBJ databases">
        <title>Genome Sequence of Physisporinus lineatus.</title>
        <authorList>
            <person name="Buettner E."/>
        </authorList>
    </citation>
    <scope>NUCLEOTIDE SEQUENCE</scope>
    <source>
        <strain evidence="8">VT162</strain>
    </source>
</reference>
<feature type="transmembrane region" description="Helical" evidence="7">
    <location>
        <begin position="190"/>
        <end position="217"/>
    </location>
</feature>
<feature type="transmembrane region" description="Helical" evidence="7">
    <location>
        <begin position="119"/>
        <end position="138"/>
    </location>
</feature>
<keyword evidence="9" id="KW-1185">Reference proteome</keyword>
<dbReference type="Pfam" id="PF07690">
    <property type="entry name" value="MFS_1"/>
    <property type="match status" value="1"/>
</dbReference>
<comment type="subcellular location">
    <subcellularLocation>
        <location evidence="1">Membrane</location>
        <topology evidence="1">Multi-pass membrane protein</topology>
    </subcellularLocation>
</comment>
<feature type="region of interest" description="Disordered" evidence="6">
    <location>
        <begin position="1"/>
        <end position="21"/>
    </location>
</feature>
<dbReference type="AlphaFoldDB" id="A0AAD5V6C6"/>
<evidence type="ECO:0000256" key="5">
    <source>
        <dbReference type="ARBA" id="ARBA00023136"/>
    </source>
</evidence>
<feature type="transmembrane region" description="Helical" evidence="7">
    <location>
        <begin position="465"/>
        <end position="483"/>
    </location>
</feature>
<evidence type="ECO:0000256" key="6">
    <source>
        <dbReference type="SAM" id="MobiDB-lite"/>
    </source>
</evidence>
<evidence type="ECO:0000256" key="3">
    <source>
        <dbReference type="ARBA" id="ARBA00022692"/>
    </source>
</evidence>
<keyword evidence="4 7" id="KW-1133">Transmembrane helix</keyword>
<dbReference type="PANTHER" id="PTHR23504">
    <property type="entry name" value="MAJOR FACILITATOR SUPERFAMILY DOMAIN-CONTAINING PROTEIN 10"/>
    <property type="match status" value="1"/>
</dbReference>
<keyword evidence="3 7" id="KW-0812">Transmembrane</keyword>